<gene>
    <name evidence="2" type="ORF">G6034_17805</name>
</gene>
<dbReference type="RefSeq" id="WP_176636443.1">
    <property type="nucleotide sequence ID" value="NZ_JAAMFM010000039.1"/>
</dbReference>
<keyword evidence="3" id="KW-1185">Reference proteome</keyword>
<feature type="transmembrane region" description="Helical" evidence="1">
    <location>
        <begin position="29"/>
        <end position="51"/>
    </location>
</feature>
<keyword evidence="1" id="KW-0812">Transmembrane</keyword>
<keyword evidence="1" id="KW-1133">Transmembrane helix</keyword>
<evidence type="ECO:0000313" key="2">
    <source>
        <dbReference type="EMBL" id="NVM96726.1"/>
    </source>
</evidence>
<organism evidence="2 3">
    <name type="scientific">Arthrobacter wenxiniae</name>
    <dbReference type="NCBI Taxonomy" id="2713570"/>
    <lineage>
        <taxon>Bacteria</taxon>
        <taxon>Bacillati</taxon>
        <taxon>Actinomycetota</taxon>
        <taxon>Actinomycetes</taxon>
        <taxon>Micrococcales</taxon>
        <taxon>Micrococcaceae</taxon>
        <taxon>Arthrobacter</taxon>
    </lineage>
</organism>
<feature type="transmembrane region" description="Helical" evidence="1">
    <location>
        <begin position="88"/>
        <end position="112"/>
    </location>
</feature>
<dbReference type="Proteomes" id="UP000543556">
    <property type="component" value="Unassembled WGS sequence"/>
</dbReference>
<protein>
    <submittedName>
        <fullName evidence="2">Uncharacterized protein</fullName>
    </submittedName>
</protein>
<feature type="transmembrane region" description="Helical" evidence="1">
    <location>
        <begin position="63"/>
        <end position="82"/>
    </location>
</feature>
<proteinExistence type="predicted"/>
<sequence>MSKPPRTTFLWPILAAALGALLGLIGARYIFVGSALSLVPWGLAALIIGLLSKTWATAASRSALFGFCLAGTFMLAGYQGTVPVTNHLIPFAIIGLVGALCAIAGATVGRLVRTKVRARS</sequence>
<name>A0A7Y7IJQ6_9MICC</name>
<comment type="caution">
    <text evidence="2">The sequence shown here is derived from an EMBL/GenBank/DDBJ whole genome shotgun (WGS) entry which is preliminary data.</text>
</comment>
<evidence type="ECO:0000256" key="1">
    <source>
        <dbReference type="SAM" id="Phobius"/>
    </source>
</evidence>
<evidence type="ECO:0000313" key="3">
    <source>
        <dbReference type="Proteomes" id="UP000543556"/>
    </source>
</evidence>
<keyword evidence="1" id="KW-0472">Membrane</keyword>
<dbReference type="EMBL" id="JAAMFM010000039">
    <property type="protein sequence ID" value="NVM96726.1"/>
    <property type="molecule type" value="Genomic_DNA"/>
</dbReference>
<dbReference type="AlphaFoldDB" id="A0A7Y7IJQ6"/>
<reference evidence="2 3" key="1">
    <citation type="submission" date="2020-02" db="EMBL/GenBank/DDBJ databases">
        <title>Genome sequence of strain AETb3-4.</title>
        <authorList>
            <person name="Gao J."/>
            <person name="Zhang X."/>
        </authorList>
    </citation>
    <scope>NUCLEOTIDE SEQUENCE [LARGE SCALE GENOMIC DNA]</scope>
    <source>
        <strain evidence="2 3">AETb3-4</strain>
    </source>
</reference>
<accession>A0A7Y7IJQ6</accession>